<dbReference type="Pfam" id="PF11725">
    <property type="entry name" value="AvrE_T3Es"/>
    <property type="match status" value="1"/>
</dbReference>
<feature type="compositionally biased region" description="Polar residues" evidence="1">
    <location>
        <begin position="369"/>
        <end position="380"/>
    </location>
</feature>
<organism evidence="2">
    <name type="scientific">Erwinia psidii</name>
    <dbReference type="NCBI Taxonomy" id="69224"/>
    <lineage>
        <taxon>Bacteria</taxon>
        <taxon>Pseudomonadati</taxon>
        <taxon>Pseudomonadota</taxon>
        <taxon>Gammaproteobacteria</taxon>
        <taxon>Enterobacterales</taxon>
        <taxon>Erwiniaceae</taxon>
        <taxon>Erwinia</taxon>
    </lineage>
</organism>
<gene>
    <name evidence="2" type="primary">avrE</name>
</gene>
<feature type="compositionally biased region" description="Basic and acidic residues" evidence="1">
    <location>
        <begin position="168"/>
        <end position="184"/>
    </location>
</feature>
<feature type="compositionally biased region" description="Low complexity" evidence="1">
    <location>
        <begin position="141"/>
        <end position="155"/>
    </location>
</feature>
<feature type="region of interest" description="Disordered" evidence="1">
    <location>
        <begin position="369"/>
        <end position="417"/>
    </location>
</feature>
<dbReference type="InterPro" id="IPR021085">
    <property type="entry name" value="AvrE_T3Es"/>
</dbReference>
<reference evidence="2" key="1">
    <citation type="journal article" date="2021" name="Plant Pathol.">
        <title>Prediction, structure characterization, and evolutionary analysis of Erwinia psidii putative type III effectors.</title>
        <authorList>
            <person name="Pereira I.C."/>
            <person name="Badel J.L."/>
            <person name="Vidigal P.M.P."/>
            <person name="Sousa A.A."/>
            <person name="Santos S.A."/>
            <person name="Guimaraes L.M.S."/>
            <person name="Alfenas A.C."/>
        </authorList>
    </citation>
    <scope>NUCLEOTIDE SEQUENCE</scope>
    <source>
        <strain evidence="2">LPF 534</strain>
    </source>
</reference>
<dbReference type="EMBL" id="MT701882">
    <property type="protein sequence ID" value="QVN30073.1"/>
    <property type="molecule type" value="Genomic_DNA"/>
</dbReference>
<protein>
    <submittedName>
        <fullName evidence="2">AvrE</fullName>
    </submittedName>
</protein>
<feature type="compositionally biased region" description="Polar residues" evidence="1">
    <location>
        <begin position="82"/>
        <end position="96"/>
    </location>
</feature>
<name>A0A8E6HRQ8_9GAMM</name>
<evidence type="ECO:0000256" key="1">
    <source>
        <dbReference type="SAM" id="MobiDB-lite"/>
    </source>
</evidence>
<evidence type="ECO:0000313" key="2">
    <source>
        <dbReference type="EMBL" id="QVN30073.1"/>
    </source>
</evidence>
<accession>A0A8E6HRQ8</accession>
<feature type="compositionally biased region" description="Low complexity" evidence="1">
    <location>
        <begin position="100"/>
        <end position="128"/>
    </location>
</feature>
<feature type="region of interest" description="Disordered" evidence="1">
    <location>
        <begin position="33"/>
        <end position="352"/>
    </location>
</feature>
<proteinExistence type="predicted"/>
<feature type="compositionally biased region" description="Polar residues" evidence="1">
    <location>
        <begin position="399"/>
        <end position="410"/>
    </location>
</feature>
<sequence length="2019" mass="217684">MGTFGFSLSHNFNKRVMWDVGRGQVMKLRLHGTEQKATVQKTEHKTTGAGARLQQGSSSSAPQVAAGSLVTDGKNRGKQPDVHQQSSAPDGSNPARQQKKSFSLKSLFGGKKSSSSTAQTATPPAAETSRARGNSLRDLMAQETAQEQESAAPPQGASLTSSGGVRRQSLEDTAGRTQVKESRDGQQPPQHGLAESAPRRGSTLGDLLARPGGETEASVTEGGPRLTRSGGGRHQNLAGADGHQGGAEPPASGQGPRLTRSGGGRHENLAGLNGHQGGAEPPASGQEPRLTRSGGGRHENLAGLNGHQGGAEPPASGQEPRLTRSGGGRHENLAGLNGRPGVNGESTPVQQKQQLHNFSQMRQNMLNRMGQTSSSGTNRPAASLPASHHEIEEAPLSPVGTTATHSGTSEITEEDGDHEFEQLHQQRLARERENPIKPPRLGVATPPSVKFKPRLDTIAESALEGTSMKLSALQTQSTLKGGMGLGTAPLGITLENGKLQLDKANPKAINTLLAQTLGKDDQHYLAHSASSDNRQHLLLDHQGRLFDIKSSDSGYSVLHNSQSAEIKTKLAQAGKAPIALESNNGKVQLSIGTDGQNKLPLSPAGEMHRSLLSGIWQHPAGGVRPEGQSICLHDDKIHVLNPELGVWQTAGKEAHSQLSRQADGQLYALKDSRTLCNLSGNQASEKFVDKIKSYAVSEQGQVAILTDTDSPHHICVMPSLDTSPENRVQFSLHLADTMEQLHRGQPHLETQSIGMSKGRLYAADSEGKLYSGALSRVKDGELPMKALSQRGLNQHFGSDHRIAGFFNDDHGQLNALVKDNFRQEHACPLGEDHQFHPGWNLTDALVINNHLGLDHVNPEPHQVLNMGREGSLTLQEGKVHYFDQLTKGWTAAESDCKQLKKGLDGAAYILKDGEVKRLDINNSTSSISQGKDNFFALPHVRNKPDPGSALQGLSKTDKAQAMAVIGVNKYLALSEKGDIRSFQIKPGTQQLERPPQTLSAEGITGVLKDIHVDHQQNLYALNHDGEIFHQSREEWQSGEEGSGWQKLAMPKGEGKLQRLEMDHEHQPVATLEDGSQHQLRGGEWHAHTAPEPAPLEVGIRDSEQVFGRLTQGLRGRIIPGTGVTVETSAQVAGQTGRENRRISSKFADRVRAYIFNPTMTTPRPIKNAAYNIQHSWQGRQGLKPLYEMQGALIKQLESHNVRNSNAQPDLQSKLESLDLGEHGAGLLDDLKRFRDELEQSATRSATLLGQHQGVLKSNGEINSEFSPSPGKAVVQSFNVNRSGRDLSKALEKAVSLAAPSPQSKLQTLLSHFVSAGVNMSHQKGDVPMGRQRDPNDQTALTKSRLILDTVTLGDLHQLADKASLISGHQPAPDQIKQLRQQFDTLREKQYGGNPVKQYTDMGFTHTGALEADYDAVKAFINAFKKEHHGVNLTARTVLETSGNAEMAQKLKDTLLSLDSGESMSFSRSYSGGLNTVFVPTLKNMPVPVVPAAGVTLDRSYELSFSRTSGGLSVNFGRDGGVAGNVSVYTGYDLMPYMTGKKTTAENATDWLHLKHQVSPDFRIGGGLSGRLQGTLQNSLNFKLTEDELPGFIHGLTHGTLTPTELMQKGIEHQMKQGSKLVFSVDTSAAFDLRAGINITDEGVKPNTVTARVSTGVSGSLNLVAGRRDRSTKAGEFGSTISASDNRPTFFNSASVGANLTAVMGVAHSSTHDGKAVGIFPAFTSTNVSVALAMDNRTTQNISVELKQADPVTNNDITELTSTLGKHFKDSDSVKLLADLKKEENPDPVKQLDALHRHFNTSSVVGDDRYEAVRTLQKLALRQQAVDSNTMELASARHSTSYGNLSRLDKNGIFSILQHHFNAALPASSATRLSAMMDSDPVLKGLIKALQKTPYSSASVTMELKDDLRDQTEKAILDGKVGRDELGVLFQDRNNLRIRSVSVSQFVSKNEGFNTPTLILGASNSAGVSMGRNIGTINFKYGQDQDIPRRFTLEGEIAKANPQVASALSELKKEGFEMKS</sequence>